<sequence length="313" mass="36105">MDTSARREAMKLIILDLEWNGTYSRRLKGYINEIIEFGAVKVDETLAVVDTFQAFVRPQVGKKISGKIRTLTRLSNKDLEDGVLFMQAVSRFKKWAGDALLMTWGTSDLLALIENCRYFCGDGHIPFLKKYVDLQRYCESRLPGIGTMQMGLSTCAQLLGIHEEESEHHRALNDSILSLECFRVLYRKDAFESMIQDADDPDFYPRLTFKTVILSDWEHPMVRKADMTILCDRCGLEAERLGDWAVRNKSFRADFYCPRCDYRFTGRIQFKLKYDGLIVRKKNLPFQEEPQEETAEGGAADSEPEMQDIQEES</sequence>
<comment type="caution">
    <text evidence="6">The sequence shown here is derived from an EMBL/GenBank/DDBJ whole genome shotgun (WGS) entry which is preliminary data.</text>
</comment>
<organism evidence="6 7">
    <name type="scientific">Faecalispora sporosphaeroides</name>
    <dbReference type="NCBI Taxonomy" id="1549"/>
    <lineage>
        <taxon>Bacteria</taxon>
        <taxon>Bacillati</taxon>
        <taxon>Bacillota</taxon>
        <taxon>Clostridia</taxon>
        <taxon>Eubacteriales</taxon>
        <taxon>Oscillospiraceae</taxon>
        <taxon>Faecalispora</taxon>
    </lineage>
</organism>
<dbReference type="PANTHER" id="PTHR23044">
    <property type="entry name" value="3'-5' EXONUCLEASE ERI1-RELATED"/>
    <property type="match status" value="1"/>
</dbReference>
<reference evidence="6" key="1">
    <citation type="submission" date="2019-04" db="EMBL/GenBank/DDBJ databases">
        <title>Evolution of Biomass-Degrading Anaerobic Consortia Revealed by Metagenomics.</title>
        <authorList>
            <person name="Peng X."/>
        </authorList>
    </citation>
    <scope>NUCLEOTIDE SEQUENCE</scope>
    <source>
        <strain evidence="6">SIG551</strain>
    </source>
</reference>
<evidence type="ECO:0000256" key="2">
    <source>
        <dbReference type="ARBA" id="ARBA00022801"/>
    </source>
</evidence>
<dbReference type="InterPro" id="IPR036397">
    <property type="entry name" value="RNaseH_sf"/>
</dbReference>
<evidence type="ECO:0000259" key="5">
    <source>
        <dbReference type="SMART" id="SM00479"/>
    </source>
</evidence>
<dbReference type="InterPro" id="IPR013520">
    <property type="entry name" value="Ribonucl_H"/>
</dbReference>
<evidence type="ECO:0000313" key="7">
    <source>
        <dbReference type="Proteomes" id="UP000754750"/>
    </source>
</evidence>
<protein>
    <submittedName>
        <fullName evidence="6">Exonuclease domain-containing protein</fullName>
    </submittedName>
</protein>
<accession>A0A928Q1X7</accession>
<evidence type="ECO:0000256" key="4">
    <source>
        <dbReference type="SAM" id="MobiDB-lite"/>
    </source>
</evidence>
<keyword evidence="3 6" id="KW-0269">Exonuclease</keyword>
<keyword evidence="1" id="KW-0540">Nuclease</keyword>
<dbReference type="Pfam" id="PF00929">
    <property type="entry name" value="RNase_T"/>
    <property type="match status" value="1"/>
</dbReference>
<dbReference type="EMBL" id="SVNY01000002">
    <property type="protein sequence ID" value="MBE6832679.1"/>
    <property type="molecule type" value="Genomic_DNA"/>
</dbReference>
<keyword evidence="2" id="KW-0378">Hydrolase</keyword>
<dbReference type="Proteomes" id="UP000754750">
    <property type="component" value="Unassembled WGS sequence"/>
</dbReference>
<dbReference type="GO" id="GO:0000175">
    <property type="term" value="F:3'-5'-RNA exonuclease activity"/>
    <property type="evidence" value="ECO:0007669"/>
    <property type="project" value="InterPro"/>
</dbReference>
<feature type="domain" description="Exonuclease" evidence="5">
    <location>
        <begin position="11"/>
        <end position="191"/>
    </location>
</feature>
<dbReference type="InterPro" id="IPR051274">
    <property type="entry name" value="3-5_Exoribonuclease"/>
</dbReference>
<dbReference type="AlphaFoldDB" id="A0A928Q1X7"/>
<feature type="compositionally biased region" description="Acidic residues" evidence="4">
    <location>
        <begin position="302"/>
        <end position="313"/>
    </location>
</feature>
<proteinExistence type="predicted"/>
<dbReference type="SMART" id="SM00479">
    <property type="entry name" value="EXOIII"/>
    <property type="match status" value="1"/>
</dbReference>
<name>A0A928Q1X7_9FIRM</name>
<dbReference type="PANTHER" id="PTHR23044:SF61">
    <property type="entry name" value="3'-5' EXORIBONUCLEASE 1-RELATED"/>
    <property type="match status" value="1"/>
</dbReference>
<dbReference type="GO" id="GO:0003676">
    <property type="term" value="F:nucleic acid binding"/>
    <property type="evidence" value="ECO:0007669"/>
    <property type="project" value="InterPro"/>
</dbReference>
<dbReference type="InterPro" id="IPR047201">
    <property type="entry name" value="ERI-1_3'hExo-like"/>
</dbReference>
<evidence type="ECO:0000313" key="6">
    <source>
        <dbReference type="EMBL" id="MBE6832679.1"/>
    </source>
</evidence>
<evidence type="ECO:0000256" key="3">
    <source>
        <dbReference type="ARBA" id="ARBA00022839"/>
    </source>
</evidence>
<dbReference type="SUPFAM" id="SSF53098">
    <property type="entry name" value="Ribonuclease H-like"/>
    <property type="match status" value="1"/>
</dbReference>
<gene>
    <name evidence="6" type="ORF">E7512_03720</name>
</gene>
<feature type="region of interest" description="Disordered" evidence="4">
    <location>
        <begin position="285"/>
        <end position="313"/>
    </location>
</feature>
<dbReference type="CDD" id="cd06133">
    <property type="entry name" value="ERI-1_3'hExo_like"/>
    <property type="match status" value="1"/>
</dbReference>
<dbReference type="InterPro" id="IPR012337">
    <property type="entry name" value="RNaseH-like_sf"/>
</dbReference>
<dbReference type="Gene3D" id="3.30.420.10">
    <property type="entry name" value="Ribonuclease H-like superfamily/Ribonuclease H"/>
    <property type="match status" value="1"/>
</dbReference>
<evidence type="ECO:0000256" key="1">
    <source>
        <dbReference type="ARBA" id="ARBA00022722"/>
    </source>
</evidence>